<reference evidence="3" key="1">
    <citation type="journal article" date="2019" name="Int. J. Syst. Evol. Microbiol.">
        <title>The Global Catalogue of Microorganisms (GCM) 10K type strain sequencing project: providing services to taxonomists for standard genome sequencing and annotation.</title>
        <authorList>
            <consortium name="The Broad Institute Genomics Platform"/>
            <consortium name="The Broad Institute Genome Sequencing Center for Infectious Disease"/>
            <person name="Wu L."/>
            <person name="Ma J."/>
        </authorList>
    </citation>
    <scope>NUCLEOTIDE SEQUENCE [LARGE SCALE GENOMIC DNA]</scope>
    <source>
        <strain evidence="3">KCTC 23098</strain>
    </source>
</reference>
<protein>
    <submittedName>
        <fullName evidence="2">Uncharacterized protein</fullName>
    </submittedName>
</protein>
<keyword evidence="1" id="KW-1133">Transmembrane helix</keyword>
<accession>A0ABW6BBE4</accession>
<feature type="transmembrane region" description="Helical" evidence="1">
    <location>
        <begin position="31"/>
        <end position="49"/>
    </location>
</feature>
<keyword evidence="3" id="KW-1185">Reference proteome</keyword>
<dbReference type="EMBL" id="JBHUPA010000037">
    <property type="protein sequence ID" value="MFD2965461.1"/>
    <property type="molecule type" value="Genomic_DNA"/>
</dbReference>
<keyword evidence="1" id="KW-0812">Transmembrane</keyword>
<evidence type="ECO:0000256" key="1">
    <source>
        <dbReference type="SAM" id="Phobius"/>
    </source>
</evidence>
<organism evidence="2 3">
    <name type="scientific">Olivibacter jilunii</name>
    <dbReference type="NCBI Taxonomy" id="985016"/>
    <lineage>
        <taxon>Bacteria</taxon>
        <taxon>Pseudomonadati</taxon>
        <taxon>Bacteroidota</taxon>
        <taxon>Sphingobacteriia</taxon>
        <taxon>Sphingobacteriales</taxon>
        <taxon>Sphingobacteriaceae</taxon>
        <taxon>Olivibacter</taxon>
    </lineage>
</organism>
<comment type="caution">
    <text evidence="2">The sequence shown here is derived from an EMBL/GenBank/DDBJ whole genome shotgun (WGS) entry which is preliminary data.</text>
</comment>
<name>A0ABW6BBE4_9SPHI</name>
<evidence type="ECO:0000313" key="3">
    <source>
        <dbReference type="Proteomes" id="UP001597560"/>
    </source>
</evidence>
<sequence>METNYAKHEDNPGLPKVALDEKDDKKVGFTIHWSIIVAVIALAIAYFFFR</sequence>
<proteinExistence type="predicted"/>
<keyword evidence="1" id="KW-0472">Membrane</keyword>
<gene>
    <name evidence="2" type="ORF">ACFS6J_26920</name>
</gene>
<dbReference type="Proteomes" id="UP001597560">
    <property type="component" value="Unassembled WGS sequence"/>
</dbReference>
<dbReference type="RefSeq" id="WP_377476939.1">
    <property type="nucleotide sequence ID" value="NZ_JAHVDN010000010.1"/>
</dbReference>
<evidence type="ECO:0000313" key="2">
    <source>
        <dbReference type="EMBL" id="MFD2965461.1"/>
    </source>
</evidence>